<name>A0A2M9Q5I9_9BACI</name>
<dbReference type="Pfam" id="PF26135">
    <property type="entry name" value="YuzI"/>
    <property type="match status" value="1"/>
</dbReference>
<feature type="transmembrane region" description="Helical" evidence="1">
    <location>
        <begin position="5"/>
        <end position="25"/>
    </location>
</feature>
<proteinExistence type="predicted"/>
<dbReference type="InterPro" id="IPR058887">
    <property type="entry name" value="YuzI-like"/>
</dbReference>
<evidence type="ECO:0000313" key="2">
    <source>
        <dbReference type="EMBL" id="PJO43346.1"/>
    </source>
</evidence>
<keyword evidence="1" id="KW-0472">Membrane</keyword>
<feature type="transmembrane region" description="Helical" evidence="1">
    <location>
        <begin position="45"/>
        <end position="66"/>
    </location>
</feature>
<dbReference type="Proteomes" id="UP000232101">
    <property type="component" value="Unassembled WGS sequence"/>
</dbReference>
<sequence>MFRLFLFLMSYGLLILSVGNLILYLNYRTLGYTWIVVFKFMAQTSAFYLAIASAVVLCAVVLDLGYDKTLNEKDKM</sequence>
<organism evidence="2 3">
    <name type="scientific">Lysinibacillus xylanilyticus</name>
    <dbReference type="NCBI Taxonomy" id="582475"/>
    <lineage>
        <taxon>Bacteria</taxon>
        <taxon>Bacillati</taxon>
        <taxon>Bacillota</taxon>
        <taxon>Bacilli</taxon>
        <taxon>Bacillales</taxon>
        <taxon>Bacillaceae</taxon>
        <taxon>Lysinibacillus</taxon>
    </lineage>
</organism>
<dbReference type="EMBL" id="PHQY01000614">
    <property type="protein sequence ID" value="PJO43346.1"/>
    <property type="molecule type" value="Genomic_DNA"/>
</dbReference>
<evidence type="ECO:0000313" key="3">
    <source>
        <dbReference type="Proteomes" id="UP000232101"/>
    </source>
</evidence>
<evidence type="ECO:0000256" key="1">
    <source>
        <dbReference type="SAM" id="Phobius"/>
    </source>
</evidence>
<gene>
    <name evidence="2" type="ORF">CWD94_12920</name>
</gene>
<dbReference type="AlphaFoldDB" id="A0A2M9Q5I9"/>
<dbReference type="RefSeq" id="WP_100543411.1">
    <property type="nucleotide sequence ID" value="NZ_CP158849.1"/>
</dbReference>
<keyword evidence="1" id="KW-1133">Transmembrane helix</keyword>
<comment type="caution">
    <text evidence="2">The sequence shown here is derived from an EMBL/GenBank/DDBJ whole genome shotgun (WGS) entry which is preliminary data.</text>
</comment>
<keyword evidence="1" id="KW-0812">Transmembrane</keyword>
<protein>
    <submittedName>
        <fullName evidence="2">Uncharacterized protein</fullName>
    </submittedName>
</protein>
<reference evidence="2 3" key="1">
    <citation type="submission" date="2017-11" db="EMBL/GenBank/DDBJ databases">
        <title>Bacterial isolate from king chilli rhizosphere.</title>
        <authorList>
            <person name="Takhelmayum P."/>
            <person name="Sarangthem I."/>
        </authorList>
    </citation>
    <scope>NUCLEOTIDE SEQUENCE [LARGE SCALE GENOMIC DNA]</scope>
    <source>
        <strain evidence="3">t26</strain>
    </source>
</reference>
<accession>A0A2M9Q5I9</accession>